<feature type="region of interest" description="Disordered" evidence="1">
    <location>
        <begin position="1"/>
        <end position="70"/>
    </location>
</feature>
<name>A0AAN7YGR2_9EURO</name>
<dbReference type="AlphaFoldDB" id="A0AAN7YGR2"/>
<dbReference type="InterPro" id="IPR007005">
    <property type="entry name" value="XAP5"/>
</dbReference>
<dbReference type="GO" id="GO:0005634">
    <property type="term" value="C:nucleus"/>
    <property type="evidence" value="ECO:0007669"/>
    <property type="project" value="InterPro"/>
</dbReference>
<dbReference type="PANTHER" id="PTHR12722:SF0">
    <property type="entry name" value="PROTEIN FAM50A"/>
    <property type="match status" value="1"/>
</dbReference>
<reference evidence="3 4" key="1">
    <citation type="submission" date="2023-08" db="EMBL/GenBank/DDBJ databases">
        <title>Black Yeasts Isolated from many extreme environments.</title>
        <authorList>
            <person name="Coleine C."/>
            <person name="Stajich J.E."/>
            <person name="Selbmann L."/>
        </authorList>
    </citation>
    <scope>NUCLEOTIDE SEQUENCE [LARGE SCALE GENOMIC DNA]</scope>
    <source>
        <strain evidence="3 4">CCFEE 5910</strain>
    </source>
</reference>
<protein>
    <recommendedName>
        <fullName evidence="2">FAM50A/XAP5 C-terminal domain-containing protein</fullName>
    </recommendedName>
</protein>
<dbReference type="Pfam" id="PF04921">
    <property type="entry name" value="XAP5"/>
    <property type="match status" value="1"/>
</dbReference>
<keyword evidence="4" id="KW-1185">Reference proteome</keyword>
<dbReference type="EMBL" id="JAVRRJ010000004">
    <property type="protein sequence ID" value="KAK5085967.1"/>
    <property type="molecule type" value="Genomic_DNA"/>
</dbReference>
<evidence type="ECO:0000256" key="1">
    <source>
        <dbReference type="SAM" id="MobiDB-lite"/>
    </source>
</evidence>
<proteinExistence type="predicted"/>
<evidence type="ECO:0000313" key="4">
    <source>
        <dbReference type="Proteomes" id="UP001309876"/>
    </source>
</evidence>
<dbReference type="PANTHER" id="PTHR12722">
    <property type="entry name" value="XAP-5 PROTEIN-RELATED"/>
    <property type="match status" value="1"/>
</dbReference>
<evidence type="ECO:0000259" key="2">
    <source>
        <dbReference type="Pfam" id="PF04921"/>
    </source>
</evidence>
<dbReference type="GO" id="GO:0006325">
    <property type="term" value="P:chromatin organization"/>
    <property type="evidence" value="ECO:0007669"/>
    <property type="project" value="TreeGrafter"/>
</dbReference>
<organism evidence="3 4">
    <name type="scientific">Lithohypha guttulata</name>
    <dbReference type="NCBI Taxonomy" id="1690604"/>
    <lineage>
        <taxon>Eukaryota</taxon>
        <taxon>Fungi</taxon>
        <taxon>Dikarya</taxon>
        <taxon>Ascomycota</taxon>
        <taxon>Pezizomycotina</taxon>
        <taxon>Eurotiomycetes</taxon>
        <taxon>Chaetothyriomycetidae</taxon>
        <taxon>Chaetothyriales</taxon>
        <taxon>Trichomeriaceae</taxon>
        <taxon>Lithohypha</taxon>
    </lineage>
</organism>
<gene>
    <name evidence="3" type="ORF">LTR05_005257</name>
</gene>
<evidence type="ECO:0000313" key="3">
    <source>
        <dbReference type="EMBL" id="KAK5085967.1"/>
    </source>
</evidence>
<feature type="compositionally biased region" description="Basic and acidic residues" evidence="1">
    <location>
        <begin position="34"/>
        <end position="44"/>
    </location>
</feature>
<sequence length="356" mass="40273">MSASNDSGQRSFATQKPSAEELLKDQTVGLVQLDDYRKRRREVEDQQGDQSGTVTPRTDGSDNDTNLMFKRRKKKVVGRKLLSFDTVENQDDVLAGHSKVGTQKSQTSINKDIDNEPQIAVKRSFKPNPHLGSAPPKAMTKATLVSAATERERWRAEFLKVQEHVMNSEIAIPFVFYDGSIMPGGTVKVKKGEHIWLLLDRCRKLGAELGIGSEGSIQGGGNKKAEGKKSWARIGVDDLMLLRGDTIIPHHLDIYYFIANHVADLSRPDRLLFDYAGTAKLRSENDEQSLIRTPRMEKLEGHDDDPTYTKVVDRRWYEKNKHIYPATLWREYKVGKEADDLPKGRRDAQGNVFFFS</sequence>
<feature type="domain" description="FAM50A/XAP5 C-terminal" evidence="2">
    <location>
        <begin position="169"/>
        <end position="338"/>
    </location>
</feature>
<accession>A0AAN7YGR2</accession>
<comment type="caution">
    <text evidence="3">The sequence shown here is derived from an EMBL/GenBank/DDBJ whole genome shotgun (WGS) entry which is preliminary data.</text>
</comment>
<dbReference type="InterPro" id="IPR048337">
    <property type="entry name" value="FAM50A/XAP5_C"/>
</dbReference>
<feature type="compositionally biased region" description="Polar residues" evidence="1">
    <location>
        <begin position="48"/>
        <end position="66"/>
    </location>
</feature>
<dbReference type="Proteomes" id="UP001309876">
    <property type="component" value="Unassembled WGS sequence"/>
</dbReference>
<feature type="compositionally biased region" description="Polar residues" evidence="1">
    <location>
        <begin position="1"/>
        <end position="17"/>
    </location>
</feature>